<evidence type="ECO:0000256" key="6">
    <source>
        <dbReference type="SAM" id="MobiDB-lite"/>
    </source>
</evidence>
<evidence type="ECO:0000256" key="3">
    <source>
        <dbReference type="ARBA" id="ARBA00022989"/>
    </source>
</evidence>
<accession>A0A2J6QV86</accession>
<evidence type="ECO:0000259" key="8">
    <source>
        <dbReference type="Pfam" id="PF20684"/>
    </source>
</evidence>
<feature type="compositionally biased region" description="Polar residues" evidence="6">
    <location>
        <begin position="302"/>
        <end position="311"/>
    </location>
</feature>
<dbReference type="InterPro" id="IPR049326">
    <property type="entry name" value="Rhodopsin_dom_fungi"/>
</dbReference>
<keyword evidence="4 7" id="KW-0472">Membrane</keyword>
<comment type="subcellular location">
    <subcellularLocation>
        <location evidence="1">Membrane</location>
        <topology evidence="1">Multi-pass membrane protein</topology>
    </subcellularLocation>
</comment>
<feature type="domain" description="Rhodopsin" evidence="8">
    <location>
        <begin position="36"/>
        <end position="272"/>
    </location>
</feature>
<dbReference type="AlphaFoldDB" id="A0A2J6QV86"/>
<feature type="compositionally biased region" description="Polar residues" evidence="6">
    <location>
        <begin position="281"/>
        <end position="291"/>
    </location>
</feature>
<organism evidence="9 10">
    <name type="scientific">Hyaloscypha variabilis (strain UAMH 11265 / GT02V1 / F)</name>
    <name type="common">Meliniomyces variabilis</name>
    <dbReference type="NCBI Taxonomy" id="1149755"/>
    <lineage>
        <taxon>Eukaryota</taxon>
        <taxon>Fungi</taxon>
        <taxon>Dikarya</taxon>
        <taxon>Ascomycota</taxon>
        <taxon>Pezizomycotina</taxon>
        <taxon>Leotiomycetes</taxon>
        <taxon>Helotiales</taxon>
        <taxon>Hyaloscyphaceae</taxon>
        <taxon>Hyaloscypha</taxon>
        <taxon>Hyaloscypha variabilis</taxon>
    </lineage>
</organism>
<proteinExistence type="inferred from homology"/>
<evidence type="ECO:0000256" key="4">
    <source>
        <dbReference type="ARBA" id="ARBA00023136"/>
    </source>
</evidence>
<name>A0A2J6QV86_HYAVF</name>
<feature type="transmembrane region" description="Helical" evidence="7">
    <location>
        <begin position="128"/>
        <end position="150"/>
    </location>
</feature>
<dbReference type="OrthoDB" id="5417887at2759"/>
<dbReference type="GO" id="GO:0016020">
    <property type="term" value="C:membrane"/>
    <property type="evidence" value="ECO:0007669"/>
    <property type="project" value="UniProtKB-SubCell"/>
</dbReference>
<dbReference type="InterPro" id="IPR052337">
    <property type="entry name" value="SAT4-like"/>
</dbReference>
<feature type="compositionally biased region" description="Basic and acidic residues" evidence="6">
    <location>
        <begin position="292"/>
        <end position="301"/>
    </location>
</feature>
<feature type="transmembrane region" description="Helical" evidence="7">
    <location>
        <begin position="52"/>
        <end position="72"/>
    </location>
</feature>
<feature type="transmembrane region" description="Helical" evidence="7">
    <location>
        <begin position="210"/>
        <end position="235"/>
    </location>
</feature>
<evidence type="ECO:0000313" key="9">
    <source>
        <dbReference type="EMBL" id="PMD30162.1"/>
    </source>
</evidence>
<feature type="transmembrane region" description="Helical" evidence="7">
    <location>
        <begin position="21"/>
        <end position="40"/>
    </location>
</feature>
<dbReference type="Pfam" id="PF20684">
    <property type="entry name" value="Fung_rhodopsin"/>
    <property type="match status" value="1"/>
</dbReference>
<comment type="similarity">
    <text evidence="5">Belongs to the SAT4 family.</text>
</comment>
<feature type="transmembrane region" description="Helical" evidence="7">
    <location>
        <begin position="174"/>
        <end position="198"/>
    </location>
</feature>
<keyword evidence="2 7" id="KW-0812">Transmembrane</keyword>
<evidence type="ECO:0000256" key="1">
    <source>
        <dbReference type="ARBA" id="ARBA00004141"/>
    </source>
</evidence>
<dbReference type="STRING" id="1149755.A0A2J6QV86"/>
<evidence type="ECO:0000256" key="2">
    <source>
        <dbReference type="ARBA" id="ARBA00022692"/>
    </source>
</evidence>
<feature type="region of interest" description="Disordered" evidence="6">
    <location>
        <begin position="281"/>
        <end position="323"/>
    </location>
</feature>
<feature type="transmembrane region" description="Helical" evidence="7">
    <location>
        <begin position="92"/>
        <end position="116"/>
    </location>
</feature>
<dbReference type="EMBL" id="KZ613968">
    <property type="protein sequence ID" value="PMD30162.1"/>
    <property type="molecule type" value="Genomic_DNA"/>
</dbReference>
<reference evidence="9 10" key="1">
    <citation type="submission" date="2016-04" db="EMBL/GenBank/DDBJ databases">
        <title>A degradative enzymes factory behind the ericoid mycorrhizal symbiosis.</title>
        <authorList>
            <consortium name="DOE Joint Genome Institute"/>
            <person name="Martino E."/>
            <person name="Morin E."/>
            <person name="Grelet G."/>
            <person name="Kuo A."/>
            <person name="Kohler A."/>
            <person name="Daghino S."/>
            <person name="Barry K."/>
            <person name="Choi C."/>
            <person name="Cichocki N."/>
            <person name="Clum A."/>
            <person name="Copeland A."/>
            <person name="Hainaut M."/>
            <person name="Haridas S."/>
            <person name="Labutti K."/>
            <person name="Lindquist E."/>
            <person name="Lipzen A."/>
            <person name="Khouja H.-R."/>
            <person name="Murat C."/>
            <person name="Ohm R."/>
            <person name="Olson A."/>
            <person name="Spatafora J."/>
            <person name="Veneault-Fourrey C."/>
            <person name="Henrissat B."/>
            <person name="Grigoriev I."/>
            <person name="Martin F."/>
            <person name="Perotto S."/>
        </authorList>
    </citation>
    <scope>NUCLEOTIDE SEQUENCE [LARGE SCALE GENOMIC DNA]</scope>
    <source>
        <strain evidence="9 10">F</strain>
    </source>
</reference>
<dbReference type="PANTHER" id="PTHR33048">
    <property type="entry name" value="PTH11-LIKE INTEGRAL MEMBRANE PROTEIN (AFU_ORTHOLOGUE AFUA_5G11245)"/>
    <property type="match status" value="1"/>
</dbReference>
<gene>
    <name evidence="9" type="ORF">L207DRAFT_444103</name>
</gene>
<keyword evidence="10" id="KW-1185">Reference proteome</keyword>
<feature type="transmembrane region" description="Helical" evidence="7">
    <location>
        <begin position="247"/>
        <end position="271"/>
    </location>
</feature>
<sequence>MFTPEQFAALPHDDAGSMLNAVLWFLVTFSAVFVALRVYCKRITNRVLYWDDYMLLASWICLVIDCGIWSANIHLGYGKHSWDIPPANFSKIILYAEIAGTFAIVAAIWSKSAFAITMLRFSEGWMKYLIWFLLISMNIFLGLSAVFNFAQCVPIQKVWNPTISGRCWPTKTLVAYHVFSGIWSAAMDLTLAILPWKLIWSLQMLKKEKVGIGIAMSMGVFAGITAILKVSVLHYLESQDIHDAIPIVYFGAIEIATTIVGVSIPVLRVLIRHATSSPTGNYYKTNDTAENNTRRRQEGHKFTNTSSSSHTMPAIEMAPHIPE</sequence>
<evidence type="ECO:0000256" key="5">
    <source>
        <dbReference type="ARBA" id="ARBA00038359"/>
    </source>
</evidence>
<dbReference type="Proteomes" id="UP000235786">
    <property type="component" value="Unassembled WGS sequence"/>
</dbReference>
<protein>
    <recommendedName>
        <fullName evidence="8">Rhodopsin domain-containing protein</fullName>
    </recommendedName>
</protein>
<evidence type="ECO:0000313" key="10">
    <source>
        <dbReference type="Proteomes" id="UP000235786"/>
    </source>
</evidence>
<dbReference type="PANTHER" id="PTHR33048:SF42">
    <property type="entry name" value="INTEGRAL MEMBRANE PROTEIN"/>
    <property type="match status" value="1"/>
</dbReference>
<evidence type="ECO:0000256" key="7">
    <source>
        <dbReference type="SAM" id="Phobius"/>
    </source>
</evidence>
<keyword evidence="3 7" id="KW-1133">Transmembrane helix</keyword>